<name>A0A316IA76_9PSEU</name>
<feature type="region of interest" description="Disordered" evidence="1">
    <location>
        <begin position="203"/>
        <end position="228"/>
    </location>
</feature>
<dbReference type="InterPro" id="IPR050508">
    <property type="entry name" value="Methyltransf_Superfamily"/>
</dbReference>
<dbReference type="GO" id="GO:0008757">
    <property type="term" value="F:S-adenosylmethionine-dependent methyltransferase activity"/>
    <property type="evidence" value="ECO:0007669"/>
    <property type="project" value="InterPro"/>
</dbReference>
<dbReference type="EMBL" id="QGHB01000004">
    <property type="protein sequence ID" value="PWK87302.1"/>
    <property type="molecule type" value="Genomic_DNA"/>
</dbReference>
<gene>
    <name evidence="3" type="ORF">C8D88_104463</name>
</gene>
<reference evidence="3 4" key="1">
    <citation type="submission" date="2018-05" db="EMBL/GenBank/DDBJ databases">
        <title>Genomic Encyclopedia of Type Strains, Phase IV (KMG-IV): sequencing the most valuable type-strain genomes for metagenomic binning, comparative biology and taxonomic classification.</title>
        <authorList>
            <person name="Goeker M."/>
        </authorList>
    </citation>
    <scope>NUCLEOTIDE SEQUENCE [LARGE SCALE GENOMIC DNA]</scope>
    <source>
        <strain evidence="3 4">DSM 45480</strain>
    </source>
</reference>
<evidence type="ECO:0000256" key="1">
    <source>
        <dbReference type="SAM" id="MobiDB-lite"/>
    </source>
</evidence>
<feature type="domain" description="Methyltransferase type 11" evidence="2">
    <location>
        <begin position="44"/>
        <end position="131"/>
    </location>
</feature>
<evidence type="ECO:0000259" key="2">
    <source>
        <dbReference type="Pfam" id="PF08241"/>
    </source>
</evidence>
<sequence length="228" mass="24419">MVAAHDEIADWYEEEFLAGQRGRDPLGIDRAIRDLLGEGSGVCLEIGCGTGVHAVLVRELGWTPVGVDLSAGMLRHARGRLPVARADAGRLPLRDNSVPAVVSVMVHTDMPEYPAVLREVARVLEPGGVFVHVGVHLGFCGGFADRSDPAAVVLKPGYLDGHWTKESWTEQGIRDKVGASHWPLPALLNAFLDAGPTPRRFTEGGTPLPLVLGVATTTPPDTHRTPRP</sequence>
<dbReference type="Gene3D" id="3.40.50.150">
    <property type="entry name" value="Vaccinia Virus protein VP39"/>
    <property type="match status" value="1"/>
</dbReference>
<dbReference type="InterPro" id="IPR013216">
    <property type="entry name" value="Methyltransf_11"/>
</dbReference>
<dbReference type="InterPro" id="IPR029063">
    <property type="entry name" value="SAM-dependent_MTases_sf"/>
</dbReference>
<proteinExistence type="predicted"/>
<organism evidence="3 4">
    <name type="scientific">Lentzea atacamensis</name>
    <dbReference type="NCBI Taxonomy" id="531938"/>
    <lineage>
        <taxon>Bacteria</taxon>
        <taxon>Bacillati</taxon>
        <taxon>Actinomycetota</taxon>
        <taxon>Actinomycetes</taxon>
        <taxon>Pseudonocardiales</taxon>
        <taxon>Pseudonocardiaceae</taxon>
        <taxon>Lentzea</taxon>
    </lineage>
</organism>
<evidence type="ECO:0000313" key="3">
    <source>
        <dbReference type="EMBL" id="PWK87302.1"/>
    </source>
</evidence>
<comment type="caution">
    <text evidence="3">The sequence shown here is derived from an EMBL/GenBank/DDBJ whole genome shotgun (WGS) entry which is preliminary data.</text>
</comment>
<dbReference type="AlphaFoldDB" id="A0A316IA76"/>
<evidence type="ECO:0000313" key="4">
    <source>
        <dbReference type="Proteomes" id="UP000246005"/>
    </source>
</evidence>
<dbReference type="Proteomes" id="UP000246005">
    <property type="component" value="Unassembled WGS sequence"/>
</dbReference>
<dbReference type="PANTHER" id="PTHR42912">
    <property type="entry name" value="METHYLTRANSFERASE"/>
    <property type="match status" value="1"/>
</dbReference>
<dbReference type="GO" id="GO:0032259">
    <property type="term" value="P:methylation"/>
    <property type="evidence" value="ECO:0007669"/>
    <property type="project" value="UniProtKB-KW"/>
</dbReference>
<accession>A0A316IA76</accession>
<dbReference type="CDD" id="cd02440">
    <property type="entry name" value="AdoMet_MTases"/>
    <property type="match status" value="1"/>
</dbReference>
<keyword evidence="3" id="KW-0808">Transferase</keyword>
<dbReference type="Pfam" id="PF08241">
    <property type="entry name" value="Methyltransf_11"/>
    <property type="match status" value="1"/>
</dbReference>
<keyword evidence="3" id="KW-0489">Methyltransferase</keyword>
<protein>
    <submittedName>
        <fullName evidence="3">Methyltransferase family protein</fullName>
    </submittedName>
</protein>
<dbReference type="SUPFAM" id="SSF53335">
    <property type="entry name" value="S-adenosyl-L-methionine-dependent methyltransferases"/>
    <property type="match status" value="1"/>
</dbReference>